<dbReference type="EMBL" id="NBTX02000004">
    <property type="protein sequence ID" value="PNL60871.1"/>
    <property type="molecule type" value="Genomic_DNA"/>
</dbReference>
<keyword evidence="4" id="KW-0802">TPR repeat</keyword>
<dbReference type="AlphaFoldDB" id="A0AAX0WUF3"/>
<gene>
    <name evidence="5" type="ORF">A6J39_006380</name>
</gene>
<evidence type="ECO:0000256" key="2">
    <source>
        <dbReference type="ARBA" id="ARBA00019992"/>
    </source>
</evidence>
<dbReference type="SUPFAM" id="SSF48452">
    <property type="entry name" value="TPR-like"/>
    <property type="match status" value="1"/>
</dbReference>
<dbReference type="InterPro" id="IPR011990">
    <property type="entry name" value="TPR-like_helical_dom_sf"/>
</dbReference>
<keyword evidence="6" id="KW-1185">Reference proteome</keyword>
<dbReference type="PANTHER" id="PTHR16263:SF4">
    <property type="entry name" value="TETRATRICOPEPTIDE REPEAT PROTEIN 38"/>
    <property type="match status" value="1"/>
</dbReference>
<protein>
    <recommendedName>
        <fullName evidence="2">Tetratricopeptide repeat protein 38</fullName>
    </recommendedName>
</protein>
<dbReference type="RefSeq" id="WP_019232960.1">
    <property type="nucleotide sequence ID" value="NZ_CAAAHR010000076.1"/>
</dbReference>
<sequence length="438" mass="49620">METNRGLPVTTQSLQVIESINHFHQQILGAGKEPHNILEAVKINPDNLLLQVYTAAFYLYGQTDPATALAKEHLLQAEKLLNSVNLREKLTYQAAKAWMNLEYESALTILAALTALYPRDTLAAKFAEWLFYCSGQAYTSHHYLKFCERIAAHNQDESHFLAMHSFAAELSGHLSDAQRLAEQALTIEPLTPWAHHTLAHVYLNTKNSAKGIAALETFRGSWEQISPLLRGHNSWHLALFYLALRQADKVMDLYPVIFGTSPEIITEQIDAISLLWRLDMAGFPQLEQFNALAHYLDENPFTHYTGFNTVHYVYCLTRLGQEDAVQRALDSIETYAQTLAKGYNQSLWRSVILPLSQGIHAFVNHDFQSACDLMAPCISRRTEIGGSDAQSEIIAQTYLLCLVHSNKKKAAKEFFNFHLAHYKETPLAEFWFSSKLSF</sequence>
<dbReference type="Gene3D" id="1.25.40.10">
    <property type="entry name" value="Tetratricopeptide repeat domain"/>
    <property type="match status" value="1"/>
</dbReference>
<dbReference type="Proteomes" id="UP000192511">
    <property type="component" value="Unassembled WGS sequence"/>
</dbReference>
<proteinExistence type="inferred from homology"/>
<organism evidence="5 6">
    <name type="scientific">Legionella anisa</name>
    <dbReference type="NCBI Taxonomy" id="28082"/>
    <lineage>
        <taxon>Bacteria</taxon>
        <taxon>Pseudomonadati</taxon>
        <taxon>Pseudomonadota</taxon>
        <taxon>Gammaproteobacteria</taxon>
        <taxon>Legionellales</taxon>
        <taxon>Legionellaceae</taxon>
        <taxon>Legionella</taxon>
    </lineage>
</organism>
<comment type="similarity">
    <text evidence="1">Belongs to the TTC38 family.</text>
</comment>
<dbReference type="GeneID" id="98066808"/>
<dbReference type="PANTHER" id="PTHR16263">
    <property type="entry name" value="TETRATRICOPEPTIDE REPEAT PROTEIN 38"/>
    <property type="match status" value="1"/>
</dbReference>
<accession>A0AAX0WUF3</accession>
<comment type="caution">
    <text evidence="5">The sequence shown here is derived from an EMBL/GenBank/DDBJ whole genome shotgun (WGS) entry which is preliminary data.</text>
</comment>
<evidence type="ECO:0000256" key="1">
    <source>
        <dbReference type="ARBA" id="ARBA00005857"/>
    </source>
</evidence>
<dbReference type="CDD" id="cd05804">
    <property type="entry name" value="StaR_like"/>
    <property type="match status" value="1"/>
</dbReference>
<dbReference type="InterPro" id="IPR033891">
    <property type="entry name" value="TTC38"/>
</dbReference>
<evidence type="ECO:0000313" key="5">
    <source>
        <dbReference type="EMBL" id="PNL60871.1"/>
    </source>
</evidence>
<evidence type="ECO:0000256" key="3">
    <source>
        <dbReference type="ARBA" id="ARBA00022737"/>
    </source>
</evidence>
<keyword evidence="3" id="KW-0677">Repeat</keyword>
<evidence type="ECO:0000313" key="6">
    <source>
        <dbReference type="Proteomes" id="UP000192511"/>
    </source>
</evidence>
<evidence type="ECO:0000256" key="4">
    <source>
        <dbReference type="ARBA" id="ARBA00022803"/>
    </source>
</evidence>
<name>A0AAX0WUF3_9GAMM</name>
<reference evidence="5" key="1">
    <citation type="submission" date="2017-12" db="EMBL/GenBank/DDBJ databases">
        <title>FDA dAtabase for Regulatory Grade micrObial Sequences (FDA-ARGOS): Supporting development and validation of Infectious Disease Dx tests.</title>
        <authorList>
            <person name="Kerrigan L."/>
            <person name="Tallon L.J."/>
            <person name="Sadzewicz L."/>
            <person name="Sengamalay N."/>
            <person name="Ott S."/>
            <person name="Godinez A."/>
            <person name="Nagaraj S."/>
            <person name="Vavikolanu K."/>
            <person name="Vyas G."/>
            <person name="Nadendla S."/>
            <person name="Aluvathingal J."/>
            <person name="Sichtig H."/>
        </authorList>
    </citation>
    <scope>NUCLEOTIDE SEQUENCE [LARGE SCALE GENOMIC DNA]</scope>
    <source>
        <strain evidence="5">FDAARGOS_200</strain>
    </source>
</reference>